<sequence>MLVTKCFDWSGTRRSPSLLSGSVSVSQCSLLVLIPDRDLCPGFRVTDLPAAMVLCTDVIDLSLNKVWFPGNFTSHTLIPLSPPPPSCGYPPPTPPSTTQQHLGHFAVGTLQVEALLLVPSVSLLVVHVVAVSGVDVGVVEEPAATAATG</sequence>
<evidence type="ECO:0000313" key="1">
    <source>
        <dbReference type="EMBL" id="KAK7501904.1"/>
    </source>
</evidence>
<gene>
    <name evidence="1" type="ORF">BaRGS_00006656</name>
</gene>
<accession>A0ABD0LQE2</accession>
<keyword evidence="2" id="KW-1185">Reference proteome</keyword>
<dbReference type="AlphaFoldDB" id="A0ABD0LQE2"/>
<reference evidence="1 2" key="1">
    <citation type="journal article" date="2023" name="Sci. Data">
        <title>Genome assembly of the Korean intertidal mud-creeper Batillaria attramentaria.</title>
        <authorList>
            <person name="Patra A.K."/>
            <person name="Ho P.T."/>
            <person name="Jun S."/>
            <person name="Lee S.J."/>
            <person name="Kim Y."/>
            <person name="Won Y.J."/>
        </authorList>
    </citation>
    <scope>NUCLEOTIDE SEQUENCE [LARGE SCALE GENOMIC DNA]</scope>
    <source>
        <strain evidence="1">Wonlab-2016</strain>
    </source>
</reference>
<organism evidence="1 2">
    <name type="scientific">Batillaria attramentaria</name>
    <dbReference type="NCBI Taxonomy" id="370345"/>
    <lineage>
        <taxon>Eukaryota</taxon>
        <taxon>Metazoa</taxon>
        <taxon>Spiralia</taxon>
        <taxon>Lophotrochozoa</taxon>
        <taxon>Mollusca</taxon>
        <taxon>Gastropoda</taxon>
        <taxon>Caenogastropoda</taxon>
        <taxon>Sorbeoconcha</taxon>
        <taxon>Cerithioidea</taxon>
        <taxon>Batillariidae</taxon>
        <taxon>Batillaria</taxon>
    </lineage>
</organism>
<proteinExistence type="predicted"/>
<name>A0ABD0LQE2_9CAEN</name>
<comment type="caution">
    <text evidence="1">The sequence shown here is derived from an EMBL/GenBank/DDBJ whole genome shotgun (WGS) entry which is preliminary data.</text>
</comment>
<evidence type="ECO:0000313" key="2">
    <source>
        <dbReference type="Proteomes" id="UP001519460"/>
    </source>
</evidence>
<dbReference type="Proteomes" id="UP001519460">
    <property type="component" value="Unassembled WGS sequence"/>
</dbReference>
<dbReference type="EMBL" id="JACVVK020000028">
    <property type="protein sequence ID" value="KAK7501904.1"/>
    <property type="molecule type" value="Genomic_DNA"/>
</dbReference>
<protein>
    <submittedName>
        <fullName evidence="1">Uncharacterized protein</fullName>
    </submittedName>
</protein>